<feature type="transmembrane region" description="Helical" evidence="1">
    <location>
        <begin position="111"/>
        <end position="131"/>
    </location>
</feature>
<evidence type="ECO:0000313" key="3">
    <source>
        <dbReference type="Proteomes" id="UP000664073"/>
    </source>
</evidence>
<accession>A0A939HLV2</accession>
<dbReference type="AlphaFoldDB" id="A0A939HLV2"/>
<keyword evidence="1" id="KW-0812">Transmembrane</keyword>
<comment type="caution">
    <text evidence="2">The sequence shown here is derived from an EMBL/GenBank/DDBJ whole genome shotgun (WGS) entry which is preliminary data.</text>
</comment>
<keyword evidence="1" id="KW-1133">Transmembrane helix</keyword>
<keyword evidence="1" id="KW-0472">Membrane</keyword>
<protein>
    <submittedName>
        <fullName evidence="2">Uncharacterized protein</fullName>
    </submittedName>
</protein>
<keyword evidence="3" id="KW-1185">Reference proteome</keyword>
<reference evidence="2" key="1">
    <citation type="submission" date="2021-03" db="EMBL/GenBank/DDBJ databases">
        <title>The complete genome sequence of Acetobacter sp. TBRC 12339.</title>
        <authorList>
            <person name="Charoenyingcharoen P."/>
            <person name="Yukphan P."/>
        </authorList>
    </citation>
    <scope>NUCLEOTIDE SEQUENCE</scope>
    <source>
        <strain evidence="2">TBRC 12339</strain>
    </source>
</reference>
<proteinExistence type="predicted"/>
<evidence type="ECO:0000313" key="2">
    <source>
        <dbReference type="EMBL" id="MBO1326840.1"/>
    </source>
</evidence>
<sequence>MLDERCAAEGGAAEDDLRAVVDGHSQEIAQINGRLDGLEKGQDGLMREVVAIRAEGQARAQAAGTAMTDLRNGLYDLTRQLAEHTGAQKRQAEIAQQALVVAQTREARIKYWGGVCAIVFCVAGAVGGTLFSSATVDDYVFGDVRWLHRHHLVDTGGGNADAPAH</sequence>
<dbReference type="Proteomes" id="UP000664073">
    <property type="component" value="Unassembled WGS sequence"/>
</dbReference>
<evidence type="ECO:0000256" key="1">
    <source>
        <dbReference type="SAM" id="Phobius"/>
    </source>
</evidence>
<organism evidence="2 3">
    <name type="scientific">Acetobacter garciniae</name>
    <dbReference type="NCBI Taxonomy" id="2817435"/>
    <lineage>
        <taxon>Bacteria</taxon>
        <taxon>Pseudomonadati</taxon>
        <taxon>Pseudomonadota</taxon>
        <taxon>Alphaproteobacteria</taxon>
        <taxon>Acetobacterales</taxon>
        <taxon>Acetobacteraceae</taxon>
        <taxon>Acetobacter</taxon>
    </lineage>
</organism>
<dbReference type="RefSeq" id="WP_207847723.1">
    <property type="nucleotide sequence ID" value="NZ_JAFVMH010000032.1"/>
</dbReference>
<dbReference type="EMBL" id="JAFVMH010000032">
    <property type="protein sequence ID" value="MBO1326840.1"/>
    <property type="molecule type" value="Genomic_DNA"/>
</dbReference>
<gene>
    <name evidence="2" type="ORF">J2D77_17050</name>
</gene>
<name>A0A939HLV2_9PROT</name>